<evidence type="ECO:0000259" key="13">
    <source>
        <dbReference type="PROSITE" id="PS52040"/>
    </source>
</evidence>
<name>A0A2U1PJJ2_ARTAN</name>
<dbReference type="Gene3D" id="3.40.50.670">
    <property type="match status" value="2"/>
</dbReference>
<evidence type="ECO:0000256" key="10">
    <source>
        <dbReference type="PROSITE-ProRule" id="PRU01384"/>
    </source>
</evidence>
<comment type="caution">
    <text evidence="10">Lacks conserved residue(s) required for the propagation of feature annotation.</text>
</comment>
<keyword evidence="9" id="KW-0413">Isomerase</keyword>
<feature type="signal peptide" evidence="12">
    <location>
        <begin position="1"/>
        <end position="23"/>
    </location>
</feature>
<keyword evidence="6" id="KW-0067">ATP-binding</keyword>
<dbReference type="GO" id="GO:0006265">
    <property type="term" value="P:DNA topological change"/>
    <property type="evidence" value="ECO:0007669"/>
    <property type="project" value="InterPro"/>
</dbReference>
<evidence type="ECO:0000256" key="3">
    <source>
        <dbReference type="ARBA" id="ARBA00011080"/>
    </source>
</evidence>
<dbReference type="EC" id="5.6.2.2" evidence="4"/>
<comment type="caution">
    <text evidence="14">The sequence shown here is derived from an EMBL/GenBank/DDBJ whole genome shotgun (WGS) entry which is preliminary data.</text>
</comment>
<evidence type="ECO:0000256" key="11">
    <source>
        <dbReference type="SAM" id="MobiDB-lite"/>
    </source>
</evidence>
<evidence type="ECO:0000256" key="8">
    <source>
        <dbReference type="ARBA" id="ARBA00023125"/>
    </source>
</evidence>
<dbReference type="GO" id="GO:0005634">
    <property type="term" value="C:nucleus"/>
    <property type="evidence" value="ECO:0007669"/>
    <property type="project" value="TreeGrafter"/>
</dbReference>
<dbReference type="GO" id="GO:0000819">
    <property type="term" value="P:sister chromatid segregation"/>
    <property type="evidence" value="ECO:0007669"/>
    <property type="project" value="TreeGrafter"/>
</dbReference>
<dbReference type="GO" id="GO:0000712">
    <property type="term" value="P:resolution of meiotic recombination intermediates"/>
    <property type="evidence" value="ECO:0007669"/>
    <property type="project" value="TreeGrafter"/>
</dbReference>
<dbReference type="InterPro" id="IPR013758">
    <property type="entry name" value="Topo_IIA_A/C_ab"/>
</dbReference>
<evidence type="ECO:0000313" key="15">
    <source>
        <dbReference type="Proteomes" id="UP000245207"/>
    </source>
</evidence>
<protein>
    <recommendedName>
        <fullName evidence="4">DNA topoisomerase (ATP-hydrolyzing)</fullName>
        <ecNumber evidence="4">5.6.2.2</ecNumber>
    </recommendedName>
</protein>
<dbReference type="SUPFAM" id="SSF56719">
    <property type="entry name" value="Type II DNA topoisomerase"/>
    <property type="match status" value="1"/>
</dbReference>
<dbReference type="InterPro" id="IPR001241">
    <property type="entry name" value="Topo_IIA"/>
</dbReference>
<evidence type="ECO:0000256" key="2">
    <source>
        <dbReference type="ARBA" id="ARBA00001946"/>
    </source>
</evidence>
<evidence type="ECO:0000256" key="4">
    <source>
        <dbReference type="ARBA" id="ARBA00012895"/>
    </source>
</evidence>
<keyword evidence="8 10" id="KW-0238">DNA-binding</keyword>
<dbReference type="PRINTS" id="PR00418">
    <property type="entry name" value="TPI2FAMILY"/>
</dbReference>
<dbReference type="GO" id="GO:0003918">
    <property type="term" value="F:DNA topoisomerase type II (double strand cut, ATP-hydrolyzing) activity"/>
    <property type="evidence" value="ECO:0007669"/>
    <property type="project" value="UniProtKB-EC"/>
</dbReference>
<proteinExistence type="inferred from homology"/>
<keyword evidence="15" id="KW-1185">Reference proteome</keyword>
<dbReference type="InterPro" id="IPR013759">
    <property type="entry name" value="Topo_IIA_B_C"/>
</dbReference>
<dbReference type="PANTHER" id="PTHR10169">
    <property type="entry name" value="DNA TOPOISOMERASE/GYRASE"/>
    <property type="match status" value="1"/>
</dbReference>
<dbReference type="GO" id="GO:0005524">
    <property type="term" value="F:ATP binding"/>
    <property type="evidence" value="ECO:0007669"/>
    <property type="project" value="UniProtKB-KW"/>
</dbReference>
<dbReference type="EMBL" id="PKPP01001071">
    <property type="protein sequence ID" value="PWA85918.1"/>
    <property type="molecule type" value="Genomic_DNA"/>
</dbReference>
<dbReference type="InterPro" id="IPR013760">
    <property type="entry name" value="Topo_IIA-like_dom_sf"/>
</dbReference>
<dbReference type="PANTHER" id="PTHR10169:SF38">
    <property type="entry name" value="DNA TOPOISOMERASE 2"/>
    <property type="match status" value="1"/>
</dbReference>
<dbReference type="Proteomes" id="UP000245207">
    <property type="component" value="Unassembled WGS sequence"/>
</dbReference>
<dbReference type="STRING" id="35608.A0A2U1PJJ2"/>
<dbReference type="Pfam" id="PF16898">
    <property type="entry name" value="TOPRIM_C"/>
    <property type="match status" value="1"/>
</dbReference>
<comment type="similarity">
    <text evidence="3">Belongs to the type II topoisomerase family.</text>
</comment>
<evidence type="ECO:0000313" key="14">
    <source>
        <dbReference type="EMBL" id="PWA85918.1"/>
    </source>
</evidence>
<keyword evidence="5" id="KW-0547">Nucleotide-binding</keyword>
<reference evidence="14 15" key="1">
    <citation type="journal article" date="2018" name="Mol. Plant">
        <title>The genome of Artemisia annua provides insight into the evolution of Asteraceae family and artemisinin biosynthesis.</title>
        <authorList>
            <person name="Shen Q."/>
            <person name="Zhang L."/>
            <person name="Liao Z."/>
            <person name="Wang S."/>
            <person name="Yan T."/>
            <person name="Shi P."/>
            <person name="Liu M."/>
            <person name="Fu X."/>
            <person name="Pan Q."/>
            <person name="Wang Y."/>
            <person name="Lv Z."/>
            <person name="Lu X."/>
            <person name="Zhang F."/>
            <person name="Jiang W."/>
            <person name="Ma Y."/>
            <person name="Chen M."/>
            <person name="Hao X."/>
            <person name="Li L."/>
            <person name="Tang Y."/>
            <person name="Lv G."/>
            <person name="Zhou Y."/>
            <person name="Sun X."/>
            <person name="Brodelius P.E."/>
            <person name="Rose J.K.C."/>
            <person name="Tang K."/>
        </authorList>
    </citation>
    <scope>NUCLEOTIDE SEQUENCE [LARGE SCALE GENOMIC DNA]</scope>
    <source>
        <strain evidence="15">cv. Huhao1</strain>
        <tissue evidence="14">Leaf</tissue>
    </source>
</reference>
<organism evidence="14 15">
    <name type="scientific">Artemisia annua</name>
    <name type="common">Sweet wormwood</name>
    <dbReference type="NCBI Taxonomy" id="35608"/>
    <lineage>
        <taxon>Eukaryota</taxon>
        <taxon>Viridiplantae</taxon>
        <taxon>Streptophyta</taxon>
        <taxon>Embryophyta</taxon>
        <taxon>Tracheophyta</taxon>
        <taxon>Spermatophyta</taxon>
        <taxon>Magnoliopsida</taxon>
        <taxon>eudicotyledons</taxon>
        <taxon>Gunneridae</taxon>
        <taxon>Pentapetalae</taxon>
        <taxon>asterids</taxon>
        <taxon>campanulids</taxon>
        <taxon>Asterales</taxon>
        <taxon>Asteraceae</taxon>
        <taxon>Asteroideae</taxon>
        <taxon>Anthemideae</taxon>
        <taxon>Artemisiinae</taxon>
        <taxon>Artemisia</taxon>
    </lineage>
</organism>
<comment type="cofactor">
    <cofactor evidence="2">
        <name>Mg(2+)</name>
        <dbReference type="ChEBI" id="CHEBI:18420"/>
    </cofactor>
</comment>
<evidence type="ECO:0000256" key="6">
    <source>
        <dbReference type="ARBA" id="ARBA00022840"/>
    </source>
</evidence>
<keyword evidence="7" id="KW-0799">Topoisomerase</keyword>
<keyword evidence="12" id="KW-0732">Signal</keyword>
<dbReference type="AlphaFoldDB" id="A0A2U1PJJ2"/>
<dbReference type="InterPro" id="IPR031660">
    <property type="entry name" value="TOPRIM_C"/>
</dbReference>
<feature type="region of interest" description="Disordered" evidence="11">
    <location>
        <begin position="54"/>
        <end position="74"/>
    </location>
</feature>
<dbReference type="GO" id="GO:0003677">
    <property type="term" value="F:DNA binding"/>
    <property type="evidence" value="ECO:0007669"/>
    <property type="project" value="UniProtKB-UniRule"/>
</dbReference>
<evidence type="ECO:0000256" key="7">
    <source>
        <dbReference type="ARBA" id="ARBA00023029"/>
    </source>
</evidence>
<dbReference type="Gene3D" id="3.90.199.10">
    <property type="entry name" value="Topoisomerase II, domain 5"/>
    <property type="match status" value="1"/>
</dbReference>
<dbReference type="InterPro" id="IPR002205">
    <property type="entry name" value="Topo_IIA_dom_A"/>
</dbReference>
<gene>
    <name evidence="14" type="ORF">CTI12_AA144050</name>
</gene>
<dbReference type="PROSITE" id="PS52040">
    <property type="entry name" value="TOPO_IIA"/>
    <property type="match status" value="1"/>
</dbReference>
<dbReference type="OrthoDB" id="276498at2759"/>
<evidence type="ECO:0000256" key="12">
    <source>
        <dbReference type="SAM" id="SignalP"/>
    </source>
</evidence>
<dbReference type="InterPro" id="IPR050634">
    <property type="entry name" value="DNA_Topoisomerase_II"/>
</dbReference>
<evidence type="ECO:0000256" key="1">
    <source>
        <dbReference type="ARBA" id="ARBA00000185"/>
    </source>
</evidence>
<evidence type="ECO:0000256" key="5">
    <source>
        <dbReference type="ARBA" id="ARBA00022741"/>
    </source>
</evidence>
<accession>A0A2U1PJJ2</accession>
<dbReference type="Pfam" id="PF00521">
    <property type="entry name" value="DNA_topoisoIV"/>
    <property type="match status" value="1"/>
</dbReference>
<feature type="domain" description="Topo IIA-type catalytic" evidence="13">
    <location>
        <begin position="281"/>
        <end position="488"/>
    </location>
</feature>
<feature type="chain" id="PRO_5015502171" description="DNA topoisomerase (ATP-hydrolyzing)" evidence="12">
    <location>
        <begin position="24"/>
        <end position="488"/>
    </location>
</feature>
<sequence>MGKSVLCMHCMLLRYIFMLTNNGEDMGDIVSVILKYRVNGRRSNLLFNSDIEIPSESPMAENPSTPPPPTSDHEVVGKLDIPNLEDAQLADSPYSESCTLILPEGDSAKNFAKSGDKYGVFPLEDVDELRYGHLMIMANKGHDSLHIIGLLINFLHYFWPSLLKVKKNFMSVFITPIVKASDKKTNEVSLFYTMNEYRNSLKDLGNQVTEYKIKYFEGPETIKSEERAEYLDQHIKDFVWIDDYDGNEIEHAFDKEFHARSYWLATSQIKTHTYLYSNEKRIRYLDFFSVDFKQYVEVDLQRSIPSMEIEVDQFSTYVFKHSPYHHGEENLVGTIIRMAQNYVGSNNINLLQPNGHFGTRLMGGKDQDASGRCLSTQLSPITRYLFPKDDELILHYLNDDGQSIEPAWFYLIIPMVLVNGSEGRGTVCSSFIPNYNPRDIISNLKRLLKDEEVEPMLPWYNGFKGEIEKTETPSKDTYLLHHKRNNKR</sequence>
<evidence type="ECO:0000256" key="9">
    <source>
        <dbReference type="ARBA" id="ARBA00023235"/>
    </source>
</evidence>
<dbReference type="SMART" id="SM00433">
    <property type="entry name" value="TOP2c"/>
    <property type="match status" value="1"/>
</dbReference>
<dbReference type="SMART" id="SM00434">
    <property type="entry name" value="TOP4c"/>
    <property type="match status" value="1"/>
</dbReference>
<comment type="catalytic activity">
    <reaction evidence="1">
        <text>ATP-dependent breakage, passage and rejoining of double-stranded DNA.</text>
        <dbReference type="EC" id="5.6.2.2"/>
    </reaction>
</comment>